<dbReference type="Gene3D" id="3.40.50.300">
    <property type="entry name" value="P-loop containing nucleotide triphosphate hydrolases"/>
    <property type="match status" value="1"/>
</dbReference>
<dbReference type="SUPFAM" id="SSF52540">
    <property type="entry name" value="P-loop containing nucleoside triphosphate hydrolases"/>
    <property type="match status" value="1"/>
</dbReference>
<reference evidence="11" key="2">
    <citation type="submission" date="2011-01" db="EMBL/GenBank/DDBJ databases">
        <title>The complete genome of Deinococcus maricopensis DSM 21211.</title>
        <authorList>
            <consortium name="US DOE Joint Genome Institute (JGI-PGF)"/>
            <person name="Lucas S."/>
            <person name="Copeland A."/>
            <person name="Lapidus A."/>
            <person name="Goodwin L."/>
            <person name="Pitluck S."/>
            <person name="Kyrpides N."/>
            <person name="Mavromatis K."/>
            <person name="Pagani I."/>
            <person name="Ivanova N."/>
            <person name="Ovchinnikova G."/>
            <person name="Zeytun A."/>
            <person name="Detter J.C."/>
            <person name="Han C."/>
            <person name="Land M."/>
            <person name="Hauser L."/>
            <person name="Markowitz V."/>
            <person name="Cheng J.-F."/>
            <person name="Hugenholtz P."/>
            <person name="Woyke T."/>
            <person name="Wu D."/>
            <person name="Pukall R."/>
            <person name="Gehrich-Schroeter G."/>
            <person name="Brambilla E."/>
            <person name="Klenk H.-P."/>
            <person name="Eisen J.A."/>
        </authorList>
    </citation>
    <scope>NUCLEOTIDE SEQUENCE [LARGE SCALE GENOMIC DNA]</scope>
    <source>
        <strain evidence="11">DSM 21211 / LMG 22137 / NRRL B-23946 / LB-34</strain>
    </source>
</reference>
<feature type="transmembrane region" description="Helical" evidence="7">
    <location>
        <begin position="27"/>
        <end position="48"/>
    </location>
</feature>
<dbReference type="PANTHER" id="PTHR24221:SF590">
    <property type="entry name" value="COMPONENT LINKED WITH THE ASSEMBLY OF CYTOCHROME' TRANSPORT TRANSMEMBRANE ATP-BINDING PROTEIN ABC TRANSPORTER CYDD-RELATED"/>
    <property type="match status" value="1"/>
</dbReference>
<evidence type="ECO:0000313" key="11">
    <source>
        <dbReference type="Proteomes" id="UP000008635"/>
    </source>
</evidence>
<evidence type="ECO:0000256" key="6">
    <source>
        <dbReference type="ARBA" id="ARBA00023136"/>
    </source>
</evidence>
<dbReference type="AlphaFoldDB" id="E8U7D8"/>
<dbReference type="PANTHER" id="PTHR24221">
    <property type="entry name" value="ATP-BINDING CASSETTE SUB-FAMILY B"/>
    <property type="match status" value="1"/>
</dbReference>
<accession>E8U7D8</accession>
<keyword evidence="10" id="KW-0378">Hydrolase</keyword>
<dbReference type="eggNOG" id="COG4988">
    <property type="taxonomic scope" value="Bacteria"/>
</dbReference>
<feature type="transmembrane region" description="Helical" evidence="7">
    <location>
        <begin position="250"/>
        <end position="275"/>
    </location>
</feature>
<dbReference type="InterPro" id="IPR003593">
    <property type="entry name" value="AAA+_ATPase"/>
</dbReference>
<organism evidence="10 11">
    <name type="scientific">Deinococcus maricopensis (strain DSM 21211 / LMG 22137 / NRRL B-23946 / LB-34)</name>
    <dbReference type="NCBI Taxonomy" id="709986"/>
    <lineage>
        <taxon>Bacteria</taxon>
        <taxon>Thermotogati</taxon>
        <taxon>Deinococcota</taxon>
        <taxon>Deinococci</taxon>
        <taxon>Deinococcales</taxon>
        <taxon>Deinococcaceae</taxon>
        <taxon>Deinococcus</taxon>
    </lineage>
</organism>
<dbReference type="KEGG" id="dmr:Deima_1327"/>
<keyword evidence="2 7" id="KW-0812">Transmembrane</keyword>
<dbReference type="GO" id="GO:0042883">
    <property type="term" value="P:cysteine transport"/>
    <property type="evidence" value="ECO:0007669"/>
    <property type="project" value="InterPro"/>
</dbReference>
<dbReference type="SMART" id="SM00382">
    <property type="entry name" value="AAA"/>
    <property type="match status" value="1"/>
</dbReference>
<dbReference type="Pfam" id="PF00664">
    <property type="entry name" value="ABC_membrane"/>
    <property type="match status" value="1"/>
</dbReference>
<feature type="transmembrane region" description="Helical" evidence="7">
    <location>
        <begin position="68"/>
        <end position="84"/>
    </location>
</feature>
<feature type="transmembrane region" description="Helical" evidence="7">
    <location>
        <begin position="172"/>
        <end position="191"/>
    </location>
</feature>
<dbReference type="Pfam" id="PF00005">
    <property type="entry name" value="ABC_tran"/>
    <property type="match status" value="1"/>
</dbReference>
<evidence type="ECO:0000259" key="9">
    <source>
        <dbReference type="PROSITE" id="PS50929"/>
    </source>
</evidence>
<gene>
    <name evidence="10" type="ordered locus">Deima_1327</name>
</gene>
<evidence type="ECO:0000256" key="4">
    <source>
        <dbReference type="ARBA" id="ARBA00022840"/>
    </source>
</evidence>
<dbReference type="SUPFAM" id="SSF90123">
    <property type="entry name" value="ABC transporter transmembrane region"/>
    <property type="match status" value="1"/>
</dbReference>
<dbReference type="Proteomes" id="UP000008635">
    <property type="component" value="Chromosome"/>
</dbReference>
<dbReference type="PROSITE" id="PS50893">
    <property type="entry name" value="ABC_TRANSPORTER_2"/>
    <property type="match status" value="1"/>
</dbReference>
<dbReference type="CDD" id="cd18584">
    <property type="entry name" value="ABC_6TM_AarD_CydD"/>
    <property type="match status" value="1"/>
</dbReference>
<evidence type="ECO:0000256" key="3">
    <source>
        <dbReference type="ARBA" id="ARBA00022741"/>
    </source>
</evidence>
<dbReference type="GO" id="GO:0005886">
    <property type="term" value="C:plasma membrane"/>
    <property type="evidence" value="ECO:0007669"/>
    <property type="project" value="UniProtKB-SubCell"/>
</dbReference>
<dbReference type="GO" id="GO:0016887">
    <property type="term" value="F:ATP hydrolysis activity"/>
    <property type="evidence" value="ECO:0007669"/>
    <property type="project" value="InterPro"/>
</dbReference>
<reference evidence="10 11" key="1">
    <citation type="journal article" date="2011" name="Stand. Genomic Sci.">
        <title>Complete genome sequence of Deinococcus maricopensis type strain (LB-34).</title>
        <authorList>
            <person name="Pukall R."/>
            <person name="Zeytun A."/>
            <person name="Lucas S."/>
            <person name="Lapidus A."/>
            <person name="Hammon N."/>
            <person name="Deshpande S."/>
            <person name="Nolan M."/>
            <person name="Cheng J.F."/>
            <person name="Pitluck S."/>
            <person name="Liolios K."/>
            <person name="Pagani I."/>
            <person name="Mikhailova N."/>
            <person name="Ivanova N."/>
            <person name="Mavromatis K."/>
            <person name="Pati A."/>
            <person name="Tapia R."/>
            <person name="Han C."/>
            <person name="Goodwin L."/>
            <person name="Chen A."/>
            <person name="Palaniappan K."/>
            <person name="Land M."/>
            <person name="Hauser L."/>
            <person name="Chang Y.J."/>
            <person name="Jeffries C.D."/>
            <person name="Brambilla E.M."/>
            <person name="Rohde M."/>
            <person name="Goker M."/>
            <person name="Detter J.C."/>
            <person name="Woyke T."/>
            <person name="Bristow J."/>
            <person name="Eisen J.A."/>
            <person name="Markowitz V."/>
            <person name="Hugenholtz P."/>
            <person name="Kyrpides N.C."/>
            <person name="Klenk H.P."/>
        </authorList>
    </citation>
    <scope>NUCLEOTIDE SEQUENCE [LARGE SCALE GENOMIC DNA]</scope>
    <source>
        <strain evidence="11">DSM 21211 / LMG 22137 / NRRL B-23946 / LB-34</strain>
    </source>
</reference>
<dbReference type="InterPro" id="IPR039421">
    <property type="entry name" value="Type_1_exporter"/>
</dbReference>
<dbReference type="EC" id="3.6.3.44" evidence="10"/>
<keyword evidence="5 7" id="KW-1133">Transmembrane helix</keyword>
<dbReference type="HOGENOM" id="CLU_000604_84_9_0"/>
<comment type="subcellular location">
    <subcellularLocation>
        <location evidence="1">Cell membrane</location>
        <topology evidence="1">Multi-pass membrane protein</topology>
    </subcellularLocation>
</comment>
<dbReference type="GO" id="GO:0140359">
    <property type="term" value="F:ABC-type transporter activity"/>
    <property type="evidence" value="ECO:0007669"/>
    <property type="project" value="InterPro"/>
</dbReference>
<dbReference type="InterPro" id="IPR036640">
    <property type="entry name" value="ABC1_TM_sf"/>
</dbReference>
<dbReference type="InterPro" id="IPR003439">
    <property type="entry name" value="ABC_transporter-like_ATP-bd"/>
</dbReference>
<feature type="domain" description="ABC transmembrane type-1" evidence="9">
    <location>
        <begin position="30"/>
        <end position="306"/>
    </location>
</feature>
<keyword evidence="11" id="KW-1185">Reference proteome</keyword>
<dbReference type="InterPro" id="IPR027417">
    <property type="entry name" value="P-loop_NTPase"/>
</dbReference>
<evidence type="ECO:0000313" key="10">
    <source>
        <dbReference type="EMBL" id="ADV66977.1"/>
    </source>
</evidence>
<dbReference type="InterPro" id="IPR014216">
    <property type="entry name" value="ABC_transptr_CydD"/>
</dbReference>
<dbReference type="EMBL" id="CP002454">
    <property type="protein sequence ID" value="ADV66977.1"/>
    <property type="molecule type" value="Genomic_DNA"/>
</dbReference>
<dbReference type="STRING" id="709986.Deima_1327"/>
<keyword evidence="6 7" id="KW-0472">Membrane</keyword>
<evidence type="ECO:0000256" key="7">
    <source>
        <dbReference type="SAM" id="Phobius"/>
    </source>
</evidence>
<evidence type="ECO:0000256" key="5">
    <source>
        <dbReference type="ARBA" id="ARBA00022989"/>
    </source>
</evidence>
<keyword evidence="4" id="KW-0067">ATP-binding</keyword>
<dbReference type="PROSITE" id="PS50929">
    <property type="entry name" value="ABC_TM1F"/>
    <property type="match status" value="1"/>
</dbReference>
<dbReference type="InterPro" id="IPR017871">
    <property type="entry name" value="ABC_transporter-like_CS"/>
</dbReference>
<dbReference type="GO" id="GO:0005524">
    <property type="term" value="F:ATP binding"/>
    <property type="evidence" value="ECO:0007669"/>
    <property type="project" value="UniProtKB-KW"/>
</dbReference>
<keyword evidence="3" id="KW-0547">Nucleotide-binding</keyword>
<evidence type="ECO:0000256" key="2">
    <source>
        <dbReference type="ARBA" id="ARBA00022692"/>
    </source>
</evidence>
<dbReference type="RefSeq" id="WP_013556482.1">
    <property type="nucleotide sequence ID" value="NC_014958.1"/>
</dbReference>
<protein>
    <submittedName>
        <fullName evidence="10">Xenobiotic-transporting ATPase</fullName>
        <ecNumber evidence="10">3.6.3.44</ecNumber>
    </submittedName>
</protein>
<dbReference type="PROSITE" id="PS00211">
    <property type="entry name" value="ABC_TRANSPORTER_1"/>
    <property type="match status" value="1"/>
</dbReference>
<evidence type="ECO:0000256" key="1">
    <source>
        <dbReference type="ARBA" id="ARBA00004651"/>
    </source>
</evidence>
<name>E8U7D8_DEIML</name>
<sequence length="546" mass="57208" precursor="true">MTHAPHLNSPSGLPPDRRLAREPGVRPLLLGTFTLSLLAALTGALAWWTTARLINAVFLNGAPLPTQTAALTLLAAALLLRAALNATREALTGRRAARLTAHLRERALTQATRLGPVALADIDGAHVTLTATEAPEKLRAYYARYLPTAAHAAATLPVFLGAALLLDPLGALVLTVTAPVCIAFLILVGLATRTVSDRAWTGLLRLQARTLDAARGLPTLVAYGRAHARADSLAREADEYRVSTLRVLRVAFLSGFVLDLAATLSTALVAVIVGVRLFEGHLTFTPALAVLLYTPEFFAPLRTLGTERHAALDAHPAARDLYALLDTPTLQGGATPPPDGAPALTLRDVQVRLPGRTLPPVTFALAAGEHAALVGPSGAGKTALLHALMGFAPVHGDLLVHGAPLSTLDLPAWRARVALVTQHARVRAGALRAHLLTARPDATDDELHAALRAAHVPDLPDGLNTRVGDGGLPLSGGERARLAVARALLADAPLVLLDEPFAHLDTPAEHALHAALARALAGRTVLLVTHRPPPPGFRTVHLGATP</sequence>
<feature type="domain" description="ABC transporter" evidence="8">
    <location>
        <begin position="341"/>
        <end position="542"/>
    </location>
</feature>
<dbReference type="Gene3D" id="1.20.1560.10">
    <property type="entry name" value="ABC transporter type 1, transmembrane domain"/>
    <property type="match status" value="1"/>
</dbReference>
<evidence type="ECO:0000259" key="8">
    <source>
        <dbReference type="PROSITE" id="PS50893"/>
    </source>
</evidence>
<dbReference type="NCBIfam" id="TIGR02857">
    <property type="entry name" value="CydD"/>
    <property type="match status" value="1"/>
</dbReference>
<dbReference type="InterPro" id="IPR011527">
    <property type="entry name" value="ABC1_TM_dom"/>
</dbReference>
<proteinExistence type="predicted"/>
<feature type="transmembrane region" description="Helical" evidence="7">
    <location>
        <begin position="145"/>
        <end position="166"/>
    </location>
</feature>
<dbReference type="OrthoDB" id="9806127at2"/>